<reference evidence="10" key="1">
    <citation type="journal article" date="2019" name="bioRxiv">
        <title>The Genome of the Zebra Mussel, Dreissena polymorpha: A Resource for Invasive Species Research.</title>
        <authorList>
            <person name="McCartney M.A."/>
            <person name="Auch B."/>
            <person name="Kono T."/>
            <person name="Mallez S."/>
            <person name="Zhang Y."/>
            <person name="Obille A."/>
            <person name="Becker A."/>
            <person name="Abrahante J.E."/>
            <person name="Garbe J."/>
            <person name="Badalamenti J.P."/>
            <person name="Herman A."/>
            <person name="Mangelson H."/>
            <person name="Liachko I."/>
            <person name="Sullivan S."/>
            <person name="Sone E.D."/>
            <person name="Koren S."/>
            <person name="Silverstein K.A.T."/>
            <person name="Beckman K.B."/>
            <person name="Gohl D.M."/>
        </authorList>
    </citation>
    <scope>NUCLEOTIDE SEQUENCE</scope>
    <source>
        <strain evidence="10">Duluth1</strain>
        <tissue evidence="10">Whole animal</tissue>
    </source>
</reference>
<dbReference type="EMBL" id="JAIWYP010000010">
    <property type="protein sequence ID" value="KAH3748395.1"/>
    <property type="molecule type" value="Genomic_DNA"/>
</dbReference>
<keyword evidence="2 8" id="KW-0479">Metal-binding</keyword>
<dbReference type="Proteomes" id="UP000828390">
    <property type="component" value="Unassembled WGS sequence"/>
</dbReference>
<comment type="caution">
    <text evidence="10">The sequence shown here is derived from an EMBL/GenBank/DDBJ whole genome shotgun (WGS) entry which is preliminary data.</text>
</comment>
<comment type="caution">
    <text evidence="8">Lacks conserved residue(s) required for the propagation of feature annotation.</text>
</comment>
<feature type="domain" description="Peptidase M12B" evidence="9">
    <location>
        <begin position="232"/>
        <end position="456"/>
    </location>
</feature>
<dbReference type="GO" id="GO:0046872">
    <property type="term" value="F:metal ion binding"/>
    <property type="evidence" value="ECO:0007669"/>
    <property type="project" value="UniProtKB-KW"/>
</dbReference>
<evidence type="ECO:0000256" key="8">
    <source>
        <dbReference type="PROSITE-ProRule" id="PRU00276"/>
    </source>
</evidence>
<organism evidence="10 11">
    <name type="scientific">Dreissena polymorpha</name>
    <name type="common">Zebra mussel</name>
    <name type="synonym">Mytilus polymorpha</name>
    <dbReference type="NCBI Taxonomy" id="45954"/>
    <lineage>
        <taxon>Eukaryota</taxon>
        <taxon>Metazoa</taxon>
        <taxon>Spiralia</taxon>
        <taxon>Lophotrochozoa</taxon>
        <taxon>Mollusca</taxon>
        <taxon>Bivalvia</taxon>
        <taxon>Autobranchia</taxon>
        <taxon>Heteroconchia</taxon>
        <taxon>Euheterodonta</taxon>
        <taxon>Imparidentia</taxon>
        <taxon>Neoheterodontei</taxon>
        <taxon>Myida</taxon>
        <taxon>Dreissenoidea</taxon>
        <taxon>Dreissenidae</taxon>
        <taxon>Dreissena</taxon>
    </lineage>
</organism>
<feature type="binding site" evidence="8">
    <location>
        <position position="401"/>
    </location>
    <ligand>
        <name>Zn(2+)</name>
        <dbReference type="ChEBI" id="CHEBI:29105"/>
        <note>catalytic</note>
    </ligand>
</feature>
<feature type="active site" evidence="8">
    <location>
        <position position="402"/>
    </location>
</feature>
<dbReference type="SUPFAM" id="SSF55486">
    <property type="entry name" value="Metalloproteases ('zincins'), catalytic domain"/>
    <property type="match status" value="1"/>
</dbReference>
<evidence type="ECO:0000256" key="2">
    <source>
        <dbReference type="ARBA" id="ARBA00022723"/>
    </source>
</evidence>
<keyword evidence="11" id="KW-1185">Reference proteome</keyword>
<keyword evidence="4 8" id="KW-0862">Zinc</keyword>
<dbReference type="InterPro" id="IPR041645">
    <property type="entry name" value="ADAMTS_CR_2"/>
</dbReference>
<dbReference type="PANTHER" id="PTHR11905">
    <property type="entry name" value="ADAM A DISINTEGRIN AND METALLOPROTEASE DOMAIN"/>
    <property type="match status" value="1"/>
</dbReference>
<dbReference type="Pfam" id="PF13688">
    <property type="entry name" value="Reprolysin_5"/>
    <property type="match status" value="1"/>
</dbReference>
<evidence type="ECO:0000256" key="4">
    <source>
        <dbReference type="ARBA" id="ARBA00022833"/>
    </source>
</evidence>
<dbReference type="GO" id="GO:0004222">
    <property type="term" value="F:metalloendopeptidase activity"/>
    <property type="evidence" value="ECO:0007669"/>
    <property type="project" value="InterPro"/>
</dbReference>
<evidence type="ECO:0000313" key="11">
    <source>
        <dbReference type="Proteomes" id="UP000828390"/>
    </source>
</evidence>
<dbReference type="Gene3D" id="3.40.1620.60">
    <property type="match status" value="1"/>
</dbReference>
<evidence type="ECO:0000313" key="10">
    <source>
        <dbReference type="EMBL" id="KAH3748395.1"/>
    </source>
</evidence>
<dbReference type="Gene3D" id="3.40.390.10">
    <property type="entry name" value="Collagenase (Catalytic Domain)"/>
    <property type="match status" value="1"/>
</dbReference>
<evidence type="ECO:0000256" key="7">
    <source>
        <dbReference type="ARBA" id="ARBA00023180"/>
    </source>
</evidence>
<dbReference type="AlphaFoldDB" id="A0A9D4DH31"/>
<keyword evidence="7" id="KW-0325">Glycoprotein</keyword>
<gene>
    <name evidence="10" type="ORF">DPMN_182840</name>
</gene>
<dbReference type="InterPro" id="IPR001590">
    <property type="entry name" value="Peptidase_M12B"/>
</dbReference>
<keyword evidence="3" id="KW-0378">Hydrolase</keyword>
<evidence type="ECO:0000259" key="9">
    <source>
        <dbReference type="PROSITE" id="PS50215"/>
    </source>
</evidence>
<reference evidence="10" key="2">
    <citation type="submission" date="2020-11" db="EMBL/GenBank/DDBJ databases">
        <authorList>
            <person name="McCartney M.A."/>
            <person name="Auch B."/>
            <person name="Kono T."/>
            <person name="Mallez S."/>
            <person name="Becker A."/>
            <person name="Gohl D.M."/>
            <person name="Silverstein K.A.T."/>
            <person name="Koren S."/>
            <person name="Bechman K.B."/>
            <person name="Herman A."/>
            <person name="Abrahante J.E."/>
            <person name="Garbe J."/>
        </authorList>
    </citation>
    <scope>NUCLEOTIDE SEQUENCE</scope>
    <source>
        <strain evidence="10">Duluth1</strain>
        <tissue evidence="10">Whole animal</tissue>
    </source>
</reference>
<keyword evidence="6" id="KW-1015">Disulfide bond</keyword>
<proteinExistence type="predicted"/>
<protein>
    <recommendedName>
        <fullName evidence="9">Peptidase M12B domain-containing protein</fullName>
    </recommendedName>
</protein>
<sequence>MKLESYVIFSLEIYLLHELGIIGQGNCVELAKGIHQQVGTTSVRITERLQRDKRSDDKNTHHAELPVEFDLDLKVSGSNVTLHLHRNDNIPPAVPIFLKKNGNIFKLNLPAKKKTALYLDKSHGASVEYECFPGMGSTQPGSCRHLVRGNFQLDNRTYLLEPDVSSGLTLHNHDDTDDVIHVIYEIQEEHDFKTDYIVTEHVKSESHVLHATSTKGYTPQKTRRRKRSIINYKVEFLPVLDYPIYKFWYDRSNATTAAARDVDAIENIREFYAFVLNSIDLRYQSIVSTTIAIQVVFAGIFIADTPSASTWTENYKVSATPRDEVDASVALTAFKQWLALQTSLPAYDHAMAFTGYDLVRNGSSSIAGLAWTPGACNHAIPYANSISQDHFDAGLATTAAHELGHNLGSKHDGEDNVCSADDKYVMSPSTGGVTDARAINHFKFSTCSVTQIESYIATLDRDNNNCLLTSSFNSSALDLYDGLEAGLLYSADVQCEANVGPGSYFCRSLYTDISEMCARMMCSVPGNNTCITNTAWEGTVCGNQKLCRRGVCTCDTKASSVPDNCPQGDRPGAYVNNMTCKAATTANPMYCYQAAFLINCCESCRQYYIGVMGCEYGDHSTGCRLSSCPNYDAATLASGCCGTCGNTSATSGNSVSPSTPRLPILEACPITECMCVKCRLRFACAARKG</sequence>
<dbReference type="InterPro" id="IPR024079">
    <property type="entry name" value="MetalloPept_cat_dom_sf"/>
</dbReference>
<dbReference type="Pfam" id="PF17771">
    <property type="entry name" value="ADAMTS_CR_2"/>
    <property type="match status" value="1"/>
</dbReference>
<feature type="binding site" evidence="8">
    <location>
        <position position="411"/>
    </location>
    <ligand>
        <name>Zn(2+)</name>
        <dbReference type="ChEBI" id="CHEBI:29105"/>
        <note>catalytic</note>
    </ligand>
</feature>
<evidence type="ECO:0000256" key="6">
    <source>
        <dbReference type="ARBA" id="ARBA00023157"/>
    </source>
</evidence>
<dbReference type="PANTHER" id="PTHR11905:SF159">
    <property type="entry name" value="ADAM METALLOPROTEASE"/>
    <property type="match status" value="1"/>
</dbReference>
<feature type="binding site" evidence="8">
    <location>
        <position position="405"/>
    </location>
    <ligand>
        <name>Zn(2+)</name>
        <dbReference type="ChEBI" id="CHEBI:29105"/>
        <note>catalytic</note>
    </ligand>
</feature>
<keyword evidence="1" id="KW-0645">Protease</keyword>
<evidence type="ECO:0000256" key="5">
    <source>
        <dbReference type="ARBA" id="ARBA00023049"/>
    </source>
</evidence>
<evidence type="ECO:0000256" key="1">
    <source>
        <dbReference type="ARBA" id="ARBA00022670"/>
    </source>
</evidence>
<evidence type="ECO:0000256" key="3">
    <source>
        <dbReference type="ARBA" id="ARBA00022801"/>
    </source>
</evidence>
<accession>A0A9D4DH31</accession>
<keyword evidence="5" id="KW-0482">Metalloprotease</keyword>
<name>A0A9D4DH31_DREPO</name>
<dbReference type="GO" id="GO:0006509">
    <property type="term" value="P:membrane protein ectodomain proteolysis"/>
    <property type="evidence" value="ECO:0007669"/>
    <property type="project" value="TreeGrafter"/>
</dbReference>
<dbReference type="PROSITE" id="PS50215">
    <property type="entry name" value="ADAM_MEPRO"/>
    <property type="match status" value="1"/>
</dbReference>